<feature type="compositionally biased region" description="Low complexity" evidence="5">
    <location>
        <begin position="15"/>
        <end position="40"/>
    </location>
</feature>
<evidence type="ECO:0000313" key="8">
    <source>
        <dbReference type="Proteomes" id="UP000775872"/>
    </source>
</evidence>
<feature type="compositionally biased region" description="Basic and acidic residues" evidence="5">
    <location>
        <begin position="96"/>
        <end position="111"/>
    </location>
</feature>
<dbReference type="InterPro" id="IPR051694">
    <property type="entry name" value="Immunoregulatory_rcpt-like"/>
</dbReference>
<feature type="transmembrane region" description="Helical" evidence="6">
    <location>
        <begin position="64"/>
        <end position="88"/>
    </location>
</feature>
<evidence type="ECO:0000256" key="3">
    <source>
        <dbReference type="ARBA" id="ARBA00022989"/>
    </source>
</evidence>
<comment type="subcellular location">
    <subcellularLocation>
        <location evidence="1">Membrane</location>
        <topology evidence="1">Single-pass membrane protein</topology>
    </subcellularLocation>
</comment>
<name>A0A9N9Z2B9_9HYPO</name>
<dbReference type="GO" id="GO:0071944">
    <property type="term" value="C:cell periphery"/>
    <property type="evidence" value="ECO:0007669"/>
    <property type="project" value="UniProtKB-ARBA"/>
</dbReference>
<accession>A0A9N9Z2B9</accession>
<gene>
    <name evidence="7" type="ORF">CSOL1703_00016118</name>
</gene>
<organism evidence="7 8">
    <name type="scientific">Clonostachys solani</name>
    <dbReference type="NCBI Taxonomy" id="160281"/>
    <lineage>
        <taxon>Eukaryota</taxon>
        <taxon>Fungi</taxon>
        <taxon>Dikarya</taxon>
        <taxon>Ascomycota</taxon>
        <taxon>Pezizomycotina</taxon>
        <taxon>Sordariomycetes</taxon>
        <taxon>Hypocreomycetidae</taxon>
        <taxon>Hypocreales</taxon>
        <taxon>Bionectriaceae</taxon>
        <taxon>Clonostachys</taxon>
    </lineage>
</organism>
<evidence type="ECO:0000313" key="7">
    <source>
        <dbReference type="EMBL" id="CAH0047867.1"/>
    </source>
</evidence>
<evidence type="ECO:0000256" key="1">
    <source>
        <dbReference type="ARBA" id="ARBA00004167"/>
    </source>
</evidence>
<dbReference type="PANTHER" id="PTHR15549">
    <property type="entry name" value="PAIRED IMMUNOGLOBULIN-LIKE TYPE 2 RECEPTOR"/>
    <property type="match status" value="1"/>
</dbReference>
<keyword evidence="8" id="KW-1185">Reference proteome</keyword>
<keyword evidence="3 6" id="KW-1133">Transmembrane helix</keyword>
<evidence type="ECO:0000256" key="6">
    <source>
        <dbReference type="SAM" id="Phobius"/>
    </source>
</evidence>
<reference evidence="7" key="1">
    <citation type="submission" date="2021-10" db="EMBL/GenBank/DDBJ databases">
        <authorList>
            <person name="Piombo E."/>
        </authorList>
    </citation>
    <scope>NUCLEOTIDE SEQUENCE</scope>
</reference>
<sequence>MSFPSDFIGQPEPQTTTQSSAASTTTTTSSAMASVGSTTTKSADGINADSTKPSPSPDGLSSGAVAGVAVGCLIAGILVGAIAAWFLLRRRHKQSRDSSSTREIIEPKRESPIPAQAQGSNSPSVAGGNPIIESDLAPFLLDGVAGGELASEVESLGELIYQHVESNYHLGPIQHSVNALGPMIAALGMGQHHALRPEYLAALCVDPNTRQIGLRHIISYVLFRNIDFQQPGENLMLPLPVSIFLESLPTRTRHENQSKGIPLAMSTWRRLSAFLLHPTPSERTALPFPESTANYQVRPLVETLDSFLQHFAANQGQKKHLEDVAIECAKLGYKIFSHPNDWQFVYIVDDDQSSHSIMVCPGLEKLSGRDGTWYSRPNKILQPAEWRLR</sequence>
<dbReference type="GO" id="GO:0016020">
    <property type="term" value="C:membrane"/>
    <property type="evidence" value="ECO:0007669"/>
    <property type="project" value="UniProtKB-SubCell"/>
</dbReference>
<dbReference type="CDD" id="cd12087">
    <property type="entry name" value="TM_EGFR-like"/>
    <property type="match status" value="1"/>
</dbReference>
<protein>
    <submittedName>
        <fullName evidence="7">Uncharacterized protein</fullName>
    </submittedName>
</protein>
<keyword evidence="4 6" id="KW-0472">Membrane</keyword>
<evidence type="ECO:0000256" key="5">
    <source>
        <dbReference type="SAM" id="MobiDB-lite"/>
    </source>
</evidence>
<comment type="caution">
    <text evidence="7">The sequence shown here is derived from an EMBL/GenBank/DDBJ whole genome shotgun (WGS) entry which is preliminary data.</text>
</comment>
<dbReference type="OrthoDB" id="5421765at2759"/>
<feature type="region of interest" description="Disordered" evidence="5">
    <location>
        <begin position="96"/>
        <end position="127"/>
    </location>
</feature>
<dbReference type="AlphaFoldDB" id="A0A9N9Z2B9"/>
<evidence type="ECO:0000256" key="4">
    <source>
        <dbReference type="ARBA" id="ARBA00023136"/>
    </source>
</evidence>
<evidence type="ECO:0000256" key="2">
    <source>
        <dbReference type="ARBA" id="ARBA00022692"/>
    </source>
</evidence>
<keyword evidence="2 6" id="KW-0812">Transmembrane</keyword>
<dbReference type="Proteomes" id="UP000775872">
    <property type="component" value="Unassembled WGS sequence"/>
</dbReference>
<proteinExistence type="predicted"/>
<dbReference type="EMBL" id="CABFOC020000034">
    <property type="protein sequence ID" value="CAH0047867.1"/>
    <property type="molecule type" value="Genomic_DNA"/>
</dbReference>
<feature type="region of interest" description="Disordered" evidence="5">
    <location>
        <begin position="1"/>
        <end position="60"/>
    </location>
</feature>